<organism evidence="2 3">
    <name type="scientific">Recurvomyces mirabilis</name>
    <dbReference type="NCBI Taxonomy" id="574656"/>
    <lineage>
        <taxon>Eukaryota</taxon>
        <taxon>Fungi</taxon>
        <taxon>Dikarya</taxon>
        <taxon>Ascomycota</taxon>
        <taxon>Pezizomycotina</taxon>
        <taxon>Dothideomycetes</taxon>
        <taxon>Dothideomycetidae</taxon>
        <taxon>Mycosphaerellales</taxon>
        <taxon>Teratosphaeriaceae</taxon>
        <taxon>Recurvomyces</taxon>
    </lineage>
</organism>
<comment type="caution">
    <text evidence="2">The sequence shown here is derived from an EMBL/GenBank/DDBJ whole genome shotgun (WGS) entry which is preliminary data.</text>
</comment>
<name>A0AAE0WH88_9PEZI</name>
<feature type="region of interest" description="Disordered" evidence="1">
    <location>
        <begin position="46"/>
        <end position="193"/>
    </location>
</feature>
<dbReference type="EMBL" id="JAUTXT010000058">
    <property type="protein sequence ID" value="KAK3670342.1"/>
    <property type="molecule type" value="Genomic_DNA"/>
</dbReference>
<feature type="compositionally biased region" description="Polar residues" evidence="1">
    <location>
        <begin position="7"/>
        <end position="26"/>
    </location>
</feature>
<dbReference type="Proteomes" id="UP001274830">
    <property type="component" value="Unassembled WGS sequence"/>
</dbReference>
<sequence>MGKRKASSSGDDLPKTTTASGNSSLPDTEIVAKMKEHREYLLAQVGLTPEDVDTPPAKKCKINTKKITTEDNTDTPRDVDSTPDVAKTAVGAEKPDNDVATPEVASPPKRTKSKAKPKSKKSEAIELDQAGPSSAHDSALSSDHDHICIKTKLTDHSEPQERTKRTKSTSTKRIRLAPGSQKPAEAELEPSHQPAPLTKLVKAKILRIHDFIQNGHMAIPVFLPEKVVGESKVIEIPSRTLAGVLKRLYIDYQLGDPETAHLAELEMCITDRFTDDVKACPDQGWVRVDLSLLNEVEVLEEIRRKVKGCGLDDVNLLEVEIAMMEWDLLAQHGLLEDGEGSRVSPPDELQSGLDETLEDLRSRDEIAVVSETTVAMAVAV</sequence>
<feature type="region of interest" description="Disordered" evidence="1">
    <location>
        <begin position="1"/>
        <end position="30"/>
    </location>
</feature>
<protein>
    <submittedName>
        <fullName evidence="2">Uncharacterized protein</fullName>
    </submittedName>
</protein>
<evidence type="ECO:0000313" key="3">
    <source>
        <dbReference type="Proteomes" id="UP001274830"/>
    </source>
</evidence>
<evidence type="ECO:0000313" key="2">
    <source>
        <dbReference type="EMBL" id="KAK3670342.1"/>
    </source>
</evidence>
<evidence type="ECO:0000256" key="1">
    <source>
        <dbReference type="SAM" id="MobiDB-lite"/>
    </source>
</evidence>
<gene>
    <name evidence="2" type="ORF">LTR78_009796</name>
</gene>
<reference evidence="2" key="1">
    <citation type="submission" date="2023-07" db="EMBL/GenBank/DDBJ databases">
        <title>Black Yeasts Isolated from many extreme environments.</title>
        <authorList>
            <person name="Coleine C."/>
            <person name="Stajich J.E."/>
            <person name="Selbmann L."/>
        </authorList>
    </citation>
    <scope>NUCLEOTIDE SEQUENCE</scope>
    <source>
        <strain evidence="2">CCFEE 5485</strain>
    </source>
</reference>
<accession>A0AAE0WH88</accession>
<dbReference type="AlphaFoldDB" id="A0AAE0WH88"/>
<feature type="compositionally biased region" description="Basic and acidic residues" evidence="1">
    <location>
        <begin position="142"/>
        <end position="163"/>
    </location>
</feature>
<feature type="compositionally biased region" description="Basic residues" evidence="1">
    <location>
        <begin position="164"/>
        <end position="175"/>
    </location>
</feature>
<keyword evidence="3" id="KW-1185">Reference proteome</keyword>
<feature type="compositionally biased region" description="Basic residues" evidence="1">
    <location>
        <begin position="109"/>
        <end position="119"/>
    </location>
</feature>
<proteinExistence type="predicted"/>